<accession>A0A1F4V940</accession>
<reference evidence="1 2" key="1">
    <citation type="journal article" date="2016" name="Nat. Commun.">
        <title>Thousands of microbial genomes shed light on interconnected biogeochemical processes in an aquifer system.</title>
        <authorList>
            <person name="Anantharaman K."/>
            <person name="Brown C.T."/>
            <person name="Hug L.A."/>
            <person name="Sharon I."/>
            <person name="Castelle C.J."/>
            <person name="Probst A.J."/>
            <person name="Thomas B.C."/>
            <person name="Singh A."/>
            <person name="Wilkins M.J."/>
            <person name="Karaoz U."/>
            <person name="Brodie E.L."/>
            <person name="Williams K.H."/>
            <person name="Hubbard S.S."/>
            <person name="Banfield J.F."/>
        </authorList>
    </citation>
    <scope>NUCLEOTIDE SEQUENCE [LARGE SCALE GENOMIC DNA]</scope>
</reference>
<sequence>MPDLNEAELQKGQGFEFVVPSSEIGARSTAENNHRLEVKSSYEAMSNNLRANLLVAVAELHRGIRQQLPESIVSNARANMEWTLAPAVTDLLVEVGDYVNPDEVSEIINEHLKKVPVETSPHSQAIALLYRAYDSVILDSPDEAFNHDKVDAMLVALLTVDALNESTSRGDINVRLAIKNRRNISEGADAETLAALIKLMEELNTVPPEVDLFDLNRNSNAFDHAKRLAPLIDSVVEVAQGMIGGVEPEPASYLEAVKSGGKPVMTSGIDVISYRLLEDVKGQEGLSDDVEENEMLERGRKTAQKTKGAAIPSDASGMITRARARSEEKTAREIRTRQANLDLAEAEQRDEEAVGRPLRQRQIEIDALRAEAQFTNPVTGGKQSTVEHYGHDIVQGTGESPAAKQKAAGEGAIERAKVELAGLIAERGKEAEAARQRRQEESNEALKLYLELKRKGKL</sequence>
<organism evidence="1 2">
    <name type="scientific">candidate division WWE3 bacterium RIFCSPHIGHO2_02_FULL_38_14</name>
    <dbReference type="NCBI Taxonomy" id="1802620"/>
    <lineage>
        <taxon>Bacteria</taxon>
        <taxon>Katanobacteria</taxon>
    </lineage>
</organism>
<evidence type="ECO:0000313" key="2">
    <source>
        <dbReference type="Proteomes" id="UP000178127"/>
    </source>
</evidence>
<dbReference type="EMBL" id="MEVD01000013">
    <property type="protein sequence ID" value="OGC53679.1"/>
    <property type="molecule type" value="Genomic_DNA"/>
</dbReference>
<gene>
    <name evidence="1" type="ORF">A3D91_04555</name>
</gene>
<proteinExistence type="predicted"/>
<comment type="caution">
    <text evidence="1">The sequence shown here is derived from an EMBL/GenBank/DDBJ whole genome shotgun (WGS) entry which is preliminary data.</text>
</comment>
<protein>
    <submittedName>
        <fullName evidence="1">Uncharacterized protein</fullName>
    </submittedName>
</protein>
<dbReference type="AlphaFoldDB" id="A0A1F4V940"/>
<name>A0A1F4V940_UNCKA</name>
<evidence type="ECO:0000313" key="1">
    <source>
        <dbReference type="EMBL" id="OGC53679.1"/>
    </source>
</evidence>
<dbReference type="Proteomes" id="UP000178127">
    <property type="component" value="Unassembled WGS sequence"/>
</dbReference>